<dbReference type="Proteomes" id="UP001050691">
    <property type="component" value="Unassembled WGS sequence"/>
</dbReference>
<reference evidence="3" key="1">
    <citation type="submission" date="2021-10" db="EMBL/GenBank/DDBJ databases">
        <title>De novo Genome Assembly of Clathrus columnatus (Basidiomycota, Fungi) Using Illumina and Nanopore Sequence Data.</title>
        <authorList>
            <person name="Ogiso-Tanaka E."/>
            <person name="Itagaki H."/>
            <person name="Hosoya T."/>
            <person name="Hosaka K."/>
        </authorList>
    </citation>
    <scope>NUCLEOTIDE SEQUENCE</scope>
    <source>
        <strain evidence="3">MO-923</strain>
    </source>
</reference>
<organism evidence="3 4">
    <name type="scientific">Clathrus columnatus</name>
    <dbReference type="NCBI Taxonomy" id="1419009"/>
    <lineage>
        <taxon>Eukaryota</taxon>
        <taxon>Fungi</taxon>
        <taxon>Dikarya</taxon>
        <taxon>Basidiomycota</taxon>
        <taxon>Agaricomycotina</taxon>
        <taxon>Agaricomycetes</taxon>
        <taxon>Phallomycetidae</taxon>
        <taxon>Phallales</taxon>
        <taxon>Clathraceae</taxon>
        <taxon>Clathrus</taxon>
    </lineage>
</organism>
<sequence length="200" mass="22304">MVRNSQIRKVLGFTVAFFIPTLICNVSIIISDVVAFIVVVRQAWGLWKLKKSLGLRSNQDLTTALLQQGIIRHSEIFPQQYYSKLLSINYIILICEFTLALRRRQSCATPSDFNQSTSSVLLFHNNPSSARSMRLVLIQLHESIVDEMGERNASVDIEPGGTDDSRGDGIRVQPESQTIPTNVQQSALRQAASASESEQP</sequence>
<keyword evidence="2" id="KW-0472">Membrane</keyword>
<comment type="caution">
    <text evidence="3">The sequence shown here is derived from an EMBL/GenBank/DDBJ whole genome shotgun (WGS) entry which is preliminary data.</text>
</comment>
<evidence type="ECO:0000313" key="4">
    <source>
        <dbReference type="Proteomes" id="UP001050691"/>
    </source>
</evidence>
<accession>A0AAV5AQZ7</accession>
<dbReference type="AlphaFoldDB" id="A0AAV5AQZ7"/>
<evidence type="ECO:0000256" key="1">
    <source>
        <dbReference type="SAM" id="MobiDB-lite"/>
    </source>
</evidence>
<evidence type="ECO:0000256" key="2">
    <source>
        <dbReference type="SAM" id="Phobius"/>
    </source>
</evidence>
<keyword evidence="4" id="KW-1185">Reference proteome</keyword>
<gene>
    <name evidence="3" type="ORF">Clacol_009736</name>
</gene>
<keyword evidence="2" id="KW-1133">Transmembrane helix</keyword>
<keyword evidence="2" id="KW-0812">Transmembrane</keyword>
<feature type="compositionally biased region" description="Low complexity" evidence="1">
    <location>
        <begin position="184"/>
        <end position="200"/>
    </location>
</feature>
<evidence type="ECO:0000313" key="3">
    <source>
        <dbReference type="EMBL" id="GJJ15458.1"/>
    </source>
</evidence>
<protein>
    <submittedName>
        <fullName evidence="3">Uncharacterized protein</fullName>
    </submittedName>
</protein>
<feature type="compositionally biased region" description="Polar residues" evidence="1">
    <location>
        <begin position="174"/>
        <end position="183"/>
    </location>
</feature>
<name>A0AAV5AQZ7_9AGAM</name>
<feature type="region of interest" description="Disordered" evidence="1">
    <location>
        <begin position="151"/>
        <end position="200"/>
    </location>
</feature>
<feature type="transmembrane region" description="Helical" evidence="2">
    <location>
        <begin position="12"/>
        <end position="40"/>
    </location>
</feature>
<dbReference type="EMBL" id="BPWL01000011">
    <property type="protein sequence ID" value="GJJ15458.1"/>
    <property type="molecule type" value="Genomic_DNA"/>
</dbReference>
<proteinExistence type="predicted"/>